<dbReference type="CDD" id="cd06260">
    <property type="entry name" value="DUF820-like"/>
    <property type="match status" value="1"/>
</dbReference>
<dbReference type="EMBL" id="CP003587">
    <property type="protein sequence ID" value="AGY58413.1"/>
    <property type="molecule type" value="Genomic_DNA"/>
</dbReference>
<evidence type="ECO:0000313" key="3">
    <source>
        <dbReference type="Proteomes" id="UP000017396"/>
    </source>
</evidence>
<keyword evidence="3" id="KW-1185">Reference proteome</keyword>
<dbReference type="InterPro" id="IPR008538">
    <property type="entry name" value="Uma2"/>
</dbReference>
<dbReference type="InterPro" id="IPR011335">
    <property type="entry name" value="Restrct_endonuc-II-like"/>
</dbReference>
<dbReference type="HOGENOM" id="CLU_076312_2_0_3"/>
<protein>
    <recommendedName>
        <fullName evidence="1">Putative restriction endonuclease domain-containing protein</fullName>
    </recommendedName>
</protein>
<evidence type="ECO:0000313" key="2">
    <source>
        <dbReference type="EMBL" id="AGY58413.1"/>
    </source>
</evidence>
<dbReference type="STRING" id="1183438.GKIL_2167"/>
<feature type="domain" description="Putative restriction endonuclease" evidence="1">
    <location>
        <begin position="14"/>
        <end position="182"/>
    </location>
</feature>
<organism evidence="2 3">
    <name type="scientific">Gloeobacter kilaueensis (strain ATCC BAA-2537 / CCAP 1431/1 / ULC 316 / JS1)</name>
    <dbReference type="NCBI Taxonomy" id="1183438"/>
    <lineage>
        <taxon>Bacteria</taxon>
        <taxon>Bacillati</taxon>
        <taxon>Cyanobacteriota</taxon>
        <taxon>Cyanophyceae</taxon>
        <taxon>Gloeobacterales</taxon>
        <taxon>Gloeobacteraceae</taxon>
        <taxon>Gloeobacter</taxon>
    </lineage>
</organism>
<dbReference type="InterPro" id="IPR012296">
    <property type="entry name" value="Nuclease_put_TT1808"/>
</dbReference>
<dbReference type="Proteomes" id="UP000017396">
    <property type="component" value="Chromosome"/>
</dbReference>
<sequence>MIASVHERLFSVREFRQMVEAGMFGPEENVELLEGRIVVIPPQGPLHASTVRRLMRLLLSLGLPIEQLFDEKPILLGHGGQPVPDIALVEVNPQDPEYRYEHPTARQVRLAIEVADSTAAFDLGEKARACARGGLREYWVVDLPHNRIVQHTEASENSYLLVISHPAGSGIQLQLPDGVHLDIDALFAQA</sequence>
<dbReference type="eggNOG" id="COG4636">
    <property type="taxonomic scope" value="Bacteria"/>
</dbReference>
<name>U5QHS2_GLOK1</name>
<dbReference type="OrthoDB" id="509866at2"/>
<dbReference type="Gene3D" id="3.90.1570.10">
    <property type="entry name" value="tt1808, chain A"/>
    <property type="match status" value="1"/>
</dbReference>
<dbReference type="PANTHER" id="PTHR35400">
    <property type="entry name" value="SLR1083 PROTEIN"/>
    <property type="match status" value="1"/>
</dbReference>
<gene>
    <name evidence="2" type="ORF">GKIL_2167</name>
</gene>
<proteinExistence type="predicted"/>
<dbReference type="RefSeq" id="WP_023173558.1">
    <property type="nucleotide sequence ID" value="NC_022600.1"/>
</dbReference>
<reference evidence="2 3" key="1">
    <citation type="journal article" date="2013" name="PLoS ONE">
        <title>Cultivation and Complete Genome Sequencing of Gloeobacter kilaueensis sp. nov., from a Lava Cave in Kilauea Caldera, Hawai'i.</title>
        <authorList>
            <person name="Saw J.H."/>
            <person name="Schatz M."/>
            <person name="Brown M.V."/>
            <person name="Kunkel D.D."/>
            <person name="Foster J.S."/>
            <person name="Shick H."/>
            <person name="Christensen S."/>
            <person name="Hou S."/>
            <person name="Wan X."/>
            <person name="Donachie S.P."/>
        </authorList>
    </citation>
    <scope>NUCLEOTIDE SEQUENCE [LARGE SCALE GENOMIC DNA]</scope>
    <source>
        <strain evidence="3">JS</strain>
    </source>
</reference>
<dbReference type="Pfam" id="PF05685">
    <property type="entry name" value="Uma2"/>
    <property type="match status" value="1"/>
</dbReference>
<dbReference type="KEGG" id="glj:GKIL_2167"/>
<evidence type="ECO:0000259" key="1">
    <source>
        <dbReference type="Pfam" id="PF05685"/>
    </source>
</evidence>
<dbReference type="AlphaFoldDB" id="U5QHS2"/>
<dbReference type="SUPFAM" id="SSF52980">
    <property type="entry name" value="Restriction endonuclease-like"/>
    <property type="match status" value="1"/>
</dbReference>
<accession>U5QHS2</accession>
<dbReference type="PANTHER" id="PTHR35400:SF1">
    <property type="entry name" value="SLR1083 PROTEIN"/>
    <property type="match status" value="1"/>
</dbReference>